<dbReference type="RefSeq" id="WP_042395420.1">
    <property type="nucleotide sequence ID" value="NZ_BBMZ01000033.1"/>
</dbReference>
<dbReference type="PANTHER" id="PTHR33799:SF1">
    <property type="entry name" value="PTS SYSTEM MANNOSE-SPECIFIC EIIAB COMPONENT-RELATED"/>
    <property type="match status" value="1"/>
</dbReference>
<dbReference type="GO" id="GO:0016020">
    <property type="term" value="C:membrane"/>
    <property type="evidence" value="ECO:0007669"/>
    <property type="project" value="InterPro"/>
</dbReference>
<dbReference type="PROSITE" id="PS51096">
    <property type="entry name" value="PTS_EIIA_TYPE_4"/>
    <property type="match status" value="1"/>
</dbReference>
<dbReference type="EMBL" id="BBMZ01000033">
    <property type="protein sequence ID" value="GAL60249.1"/>
    <property type="molecule type" value="Genomic_DNA"/>
</dbReference>
<dbReference type="GO" id="GO:0009401">
    <property type="term" value="P:phosphoenolpyruvate-dependent sugar phosphotransferase system"/>
    <property type="evidence" value="ECO:0007669"/>
    <property type="project" value="UniProtKB-KW"/>
</dbReference>
<dbReference type="Pfam" id="PF03610">
    <property type="entry name" value="EIIA-man"/>
    <property type="match status" value="1"/>
</dbReference>
<dbReference type="PANTHER" id="PTHR33799">
    <property type="entry name" value="PTS PERMEASE-RELATED-RELATED"/>
    <property type="match status" value="1"/>
</dbReference>
<evidence type="ECO:0000256" key="7">
    <source>
        <dbReference type="ARBA" id="ARBA00022777"/>
    </source>
</evidence>
<evidence type="ECO:0000313" key="10">
    <source>
        <dbReference type="Proteomes" id="UP000029462"/>
    </source>
</evidence>
<keyword evidence="4" id="KW-0762">Sugar transport</keyword>
<keyword evidence="7" id="KW-0418">Kinase</keyword>
<dbReference type="Gene3D" id="3.40.50.510">
    <property type="entry name" value="Phosphotransferase system, mannose-type IIA component"/>
    <property type="match status" value="1"/>
</dbReference>
<gene>
    <name evidence="9" type="primary">manX</name>
    <name evidence="9" type="ORF">EV102420_33_00280</name>
</gene>
<keyword evidence="3" id="KW-0963">Cytoplasm</keyword>
<dbReference type="GO" id="GO:0016301">
    <property type="term" value="F:kinase activity"/>
    <property type="evidence" value="ECO:0007669"/>
    <property type="project" value="UniProtKB-KW"/>
</dbReference>
<evidence type="ECO:0000256" key="4">
    <source>
        <dbReference type="ARBA" id="ARBA00022597"/>
    </source>
</evidence>
<accession>A0A090VA86</accession>
<proteinExistence type="predicted"/>
<dbReference type="AlphaFoldDB" id="A0A090VA86"/>
<reference evidence="9 10" key="1">
    <citation type="submission" date="2014-09" db="EMBL/GenBank/DDBJ databases">
        <title>Whole genome shotgun sequence of Escherichia vulneris NBRC 102420.</title>
        <authorList>
            <person name="Yoshida Y."/>
            <person name="Hosoyama A."/>
            <person name="Tsuchikane K."/>
            <person name="Ohji S."/>
            <person name="Ichikawa N."/>
            <person name="Kimura A."/>
            <person name="Yamazoe A."/>
            <person name="Ezaki T."/>
            <person name="Fujita N."/>
        </authorList>
    </citation>
    <scope>NUCLEOTIDE SEQUENCE [LARGE SCALE GENOMIC DNA]</scope>
    <source>
        <strain evidence="9 10">NBRC 102420</strain>
    </source>
</reference>
<evidence type="ECO:0000256" key="5">
    <source>
        <dbReference type="ARBA" id="ARBA00022679"/>
    </source>
</evidence>
<dbReference type="InterPro" id="IPR033887">
    <property type="entry name" value="PTS_IIA_man"/>
</dbReference>
<dbReference type="eggNOG" id="COG2893">
    <property type="taxonomic scope" value="Bacteria"/>
</dbReference>
<keyword evidence="2" id="KW-0813">Transport</keyword>
<sequence>MKRHYIFASHGTLARGVLDSVELILGKQADISTLCAYVEEQRDLTEQVSELMQRIPDEEEVVVITDIFAGSVNNEFVRFLQRPRFHLVAGLNLPLVIDLLISSDEPDTGKLIEEALISSRESIQYCNYTISSAMQADKDF</sequence>
<dbReference type="CDD" id="cd00006">
    <property type="entry name" value="PTS_IIA_man"/>
    <property type="match status" value="1"/>
</dbReference>
<evidence type="ECO:0000259" key="8">
    <source>
        <dbReference type="PROSITE" id="PS51096"/>
    </source>
</evidence>
<keyword evidence="10" id="KW-1185">Reference proteome</keyword>
<comment type="subcellular location">
    <subcellularLocation>
        <location evidence="1">Cytoplasm</location>
    </subcellularLocation>
</comment>
<dbReference type="OrthoDB" id="9794368at2"/>
<dbReference type="SUPFAM" id="SSF53062">
    <property type="entry name" value="PTS system fructose IIA component-like"/>
    <property type="match status" value="1"/>
</dbReference>
<evidence type="ECO:0000256" key="6">
    <source>
        <dbReference type="ARBA" id="ARBA00022683"/>
    </source>
</evidence>
<protein>
    <submittedName>
        <fullName evidence="9">Mannose-specific phosphotransferase system enzyme IIAB component</fullName>
    </submittedName>
</protein>
<dbReference type="InterPro" id="IPR051471">
    <property type="entry name" value="Bacterial_PTS_sugar_comp"/>
</dbReference>
<dbReference type="GO" id="GO:0005737">
    <property type="term" value="C:cytoplasm"/>
    <property type="evidence" value="ECO:0007669"/>
    <property type="project" value="UniProtKB-SubCell"/>
</dbReference>
<name>A0A090VA86_PSEVU</name>
<keyword evidence="5 9" id="KW-0808">Transferase</keyword>
<organism evidence="9 10">
    <name type="scientific">Pseudescherichia vulneris NBRC 102420</name>
    <dbReference type="NCBI Taxonomy" id="1115515"/>
    <lineage>
        <taxon>Bacteria</taxon>
        <taxon>Pseudomonadati</taxon>
        <taxon>Pseudomonadota</taxon>
        <taxon>Gammaproteobacteria</taxon>
        <taxon>Enterobacterales</taxon>
        <taxon>Enterobacteriaceae</taxon>
        <taxon>Pseudescherichia</taxon>
    </lineage>
</organism>
<feature type="domain" description="PTS EIIA type-4" evidence="8">
    <location>
        <begin position="2"/>
        <end position="123"/>
    </location>
</feature>
<dbReference type="Proteomes" id="UP000029462">
    <property type="component" value="Unassembled WGS sequence"/>
</dbReference>
<dbReference type="STRING" id="1115515.EV102420_33_00280"/>
<keyword evidence="6" id="KW-0598">Phosphotransferase system</keyword>
<comment type="caution">
    <text evidence="9">The sequence shown here is derived from an EMBL/GenBank/DDBJ whole genome shotgun (WGS) entry which is preliminary data.</text>
</comment>
<dbReference type="InterPro" id="IPR004701">
    <property type="entry name" value="PTS_EIIA_man-typ"/>
</dbReference>
<evidence type="ECO:0000256" key="3">
    <source>
        <dbReference type="ARBA" id="ARBA00022490"/>
    </source>
</evidence>
<dbReference type="InterPro" id="IPR036662">
    <property type="entry name" value="PTS_EIIA_man-typ_sf"/>
</dbReference>
<evidence type="ECO:0000256" key="2">
    <source>
        <dbReference type="ARBA" id="ARBA00022448"/>
    </source>
</evidence>
<evidence type="ECO:0000256" key="1">
    <source>
        <dbReference type="ARBA" id="ARBA00004496"/>
    </source>
</evidence>
<evidence type="ECO:0000313" key="9">
    <source>
        <dbReference type="EMBL" id="GAL60249.1"/>
    </source>
</evidence>